<dbReference type="RefSeq" id="WP_283756101.1">
    <property type="nucleotide sequence ID" value="NZ_JAQOSP010000149.1"/>
</dbReference>
<evidence type="ECO:0000313" key="2">
    <source>
        <dbReference type="Proteomes" id="UP001235303"/>
    </source>
</evidence>
<dbReference type="InterPro" id="IPR029058">
    <property type="entry name" value="AB_hydrolase_fold"/>
</dbReference>
<dbReference type="Gene3D" id="3.40.50.1820">
    <property type="entry name" value="alpha/beta hydrolase"/>
    <property type="match status" value="1"/>
</dbReference>
<protein>
    <submittedName>
        <fullName evidence="1">Alpha/beta hydrolase-fold protein</fullName>
    </submittedName>
</protein>
<dbReference type="Proteomes" id="UP001235303">
    <property type="component" value="Unassembled WGS sequence"/>
</dbReference>
<dbReference type="EMBL" id="JAQOSP010000149">
    <property type="protein sequence ID" value="MDJ1172352.1"/>
    <property type="molecule type" value="Genomic_DNA"/>
</dbReference>
<name>A0ABT7AZK8_9CYAN</name>
<accession>A0ABT7AZK8</accession>
<dbReference type="SUPFAM" id="SSF53474">
    <property type="entry name" value="alpha/beta-Hydrolases"/>
    <property type="match status" value="1"/>
</dbReference>
<dbReference type="PANTHER" id="PTHR48098:SF3">
    <property type="entry name" value="IRON(III) ENTEROBACTIN ESTERASE"/>
    <property type="match status" value="1"/>
</dbReference>
<dbReference type="PANTHER" id="PTHR48098">
    <property type="entry name" value="ENTEROCHELIN ESTERASE-RELATED"/>
    <property type="match status" value="1"/>
</dbReference>
<organism evidence="1 2">
    <name type="scientific">Roseofilum acuticapitatum BLCC-M154</name>
    <dbReference type="NCBI Taxonomy" id="3022444"/>
    <lineage>
        <taxon>Bacteria</taxon>
        <taxon>Bacillati</taxon>
        <taxon>Cyanobacteriota</taxon>
        <taxon>Cyanophyceae</taxon>
        <taxon>Desertifilales</taxon>
        <taxon>Desertifilaceae</taxon>
        <taxon>Roseofilum</taxon>
        <taxon>Roseofilum acuticapitatum</taxon>
    </lineage>
</organism>
<comment type="caution">
    <text evidence="1">The sequence shown here is derived from an EMBL/GenBank/DDBJ whole genome shotgun (WGS) entry which is preliminary data.</text>
</comment>
<dbReference type="InterPro" id="IPR050583">
    <property type="entry name" value="Mycobacterial_A85_antigen"/>
</dbReference>
<dbReference type="InterPro" id="IPR000801">
    <property type="entry name" value="Esterase-like"/>
</dbReference>
<keyword evidence="2" id="KW-1185">Reference proteome</keyword>
<dbReference type="GO" id="GO:0016787">
    <property type="term" value="F:hydrolase activity"/>
    <property type="evidence" value="ECO:0007669"/>
    <property type="project" value="UniProtKB-KW"/>
</dbReference>
<dbReference type="Pfam" id="PF00756">
    <property type="entry name" value="Esterase"/>
    <property type="match status" value="1"/>
</dbReference>
<sequence>MAYCRRYFRFYSQILQREMEVLHFGDSGYPMLLFPSSNGRFFDPEDRGLIAALGRHLDMGWTQVFCLDTLDWETLLAPGLTIQERRQRWLLLERHWYKEFIPYACDEAQNDFLVAAGCSLGATHALNLALRYPNIVRRCISMSGTYDLTTLPGIAQLASEETTKELHFINPVAYMANMSRDRWLELGGANTDLKLLTAQHDHCLSDYLRLCDIFNRNGIPHHLEIWNGGHDWSIWQAQLAAFA</sequence>
<reference evidence="1 2" key="1">
    <citation type="submission" date="2023-01" db="EMBL/GenBank/DDBJ databases">
        <title>Novel diversity within Roseofilum (Cyanobacteria; Desertifilaceae) from marine benthic mats with descriptions of four novel species.</title>
        <authorList>
            <person name="Wang Y."/>
            <person name="Berthold D.E."/>
            <person name="Hu J."/>
            <person name="Lefler F.W."/>
            <person name="Laughinghouse H.D. IV."/>
        </authorList>
    </citation>
    <scope>NUCLEOTIDE SEQUENCE [LARGE SCALE GENOMIC DNA]</scope>
    <source>
        <strain evidence="1 2">BLCC-M154</strain>
    </source>
</reference>
<evidence type="ECO:0000313" key="1">
    <source>
        <dbReference type="EMBL" id="MDJ1172352.1"/>
    </source>
</evidence>
<keyword evidence="1" id="KW-0378">Hydrolase</keyword>
<gene>
    <name evidence="1" type="ORF">PMG71_23260</name>
</gene>
<proteinExistence type="predicted"/>